<keyword evidence="1" id="KW-0472">Membrane</keyword>
<evidence type="ECO:0000313" key="2">
    <source>
        <dbReference type="EMBL" id="KKR82813.1"/>
    </source>
</evidence>
<keyword evidence="1" id="KW-0812">Transmembrane</keyword>
<accession>A0A0G0U133</accession>
<dbReference type="AlphaFoldDB" id="A0A0G0U133"/>
<name>A0A0G0U133_9BACT</name>
<evidence type="ECO:0000313" key="3">
    <source>
        <dbReference type="Proteomes" id="UP000034601"/>
    </source>
</evidence>
<protein>
    <submittedName>
        <fullName evidence="2">Uncharacterized protein</fullName>
    </submittedName>
</protein>
<dbReference type="EMBL" id="LCAB01000009">
    <property type="protein sequence ID" value="KKR82813.1"/>
    <property type="molecule type" value="Genomic_DNA"/>
</dbReference>
<comment type="caution">
    <text evidence="2">The sequence shown here is derived from an EMBL/GenBank/DDBJ whole genome shotgun (WGS) entry which is preliminary data.</text>
</comment>
<dbReference type="Proteomes" id="UP000034601">
    <property type="component" value="Unassembled WGS sequence"/>
</dbReference>
<proteinExistence type="predicted"/>
<keyword evidence="1" id="KW-1133">Transmembrane helix</keyword>
<dbReference type="Pfam" id="PF12389">
    <property type="entry name" value="Peptidase_M73"/>
    <property type="match status" value="1"/>
</dbReference>
<evidence type="ECO:0000256" key="1">
    <source>
        <dbReference type="SAM" id="Phobius"/>
    </source>
</evidence>
<sequence>MVINTKIVLSSASILASLAIISVATFAYFSNQGTSNDNVFAAGTLDLKLSDNTPETDQDNVTASFGGTNLAPGASVSGQLRLKNTGSIAASHAEVALVNTNSDITNPLDKVLELTTLDYGGVSVLSQVINNNGNGWTDLDDLKSSGLDNLALTDLNTNHNLDLTVTFRSDAGNEYQGDSVDSDWTVTLNQDASQ</sequence>
<gene>
    <name evidence="2" type="ORF">UU29_C0009G0084</name>
</gene>
<dbReference type="InterPro" id="IPR022121">
    <property type="entry name" value="Peptidase_M73_camelysin"/>
</dbReference>
<dbReference type="NCBIfam" id="TIGR04088">
    <property type="entry name" value="cognate_SipW"/>
    <property type="match status" value="1"/>
</dbReference>
<organism evidence="2 3">
    <name type="scientific">Candidatus Daviesbacteria bacterium GW2011_GWA2_40_9</name>
    <dbReference type="NCBI Taxonomy" id="1618424"/>
    <lineage>
        <taxon>Bacteria</taxon>
        <taxon>Candidatus Daviesiibacteriota</taxon>
    </lineage>
</organism>
<dbReference type="PATRIC" id="fig|1618424.3.peg.808"/>
<dbReference type="InterPro" id="IPR023833">
    <property type="entry name" value="Signal_pept_SipW-depend-type"/>
</dbReference>
<feature type="transmembrane region" description="Helical" evidence="1">
    <location>
        <begin position="7"/>
        <end position="29"/>
    </location>
</feature>
<reference evidence="2 3" key="1">
    <citation type="journal article" date="2015" name="Nature">
        <title>rRNA introns, odd ribosomes, and small enigmatic genomes across a large radiation of phyla.</title>
        <authorList>
            <person name="Brown C.T."/>
            <person name="Hug L.A."/>
            <person name="Thomas B.C."/>
            <person name="Sharon I."/>
            <person name="Castelle C.J."/>
            <person name="Singh A."/>
            <person name="Wilkins M.J."/>
            <person name="Williams K.H."/>
            <person name="Banfield J.F."/>
        </authorList>
    </citation>
    <scope>NUCLEOTIDE SEQUENCE [LARGE SCALE GENOMIC DNA]</scope>
</reference>